<dbReference type="PANTHER" id="PTHR43464">
    <property type="entry name" value="METHYLTRANSFERASE"/>
    <property type="match status" value="1"/>
</dbReference>
<feature type="binding site" evidence="5">
    <location>
        <position position="89"/>
    </location>
    <ligand>
        <name>S-adenosyl-L-methionine</name>
        <dbReference type="ChEBI" id="CHEBI:59789"/>
    </ligand>
</feature>
<evidence type="ECO:0000313" key="8">
    <source>
        <dbReference type="Proteomes" id="UP000301751"/>
    </source>
</evidence>
<evidence type="ECO:0000256" key="3">
    <source>
        <dbReference type="ARBA" id="ARBA00022688"/>
    </source>
</evidence>
<feature type="binding site" evidence="5">
    <location>
        <position position="68"/>
    </location>
    <ligand>
        <name>S-adenosyl-L-methionine</name>
        <dbReference type="ChEBI" id="CHEBI:59789"/>
    </ligand>
</feature>
<dbReference type="Gene3D" id="3.40.50.150">
    <property type="entry name" value="Vaccinia Virus protein VP39"/>
    <property type="match status" value="1"/>
</dbReference>
<dbReference type="OrthoDB" id="9807911at2"/>
<dbReference type="HAMAP" id="MF_00472">
    <property type="entry name" value="UbiG"/>
    <property type="match status" value="1"/>
</dbReference>
<dbReference type="CDD" id="cd02440">
    <property type="entry name" value="AdoMet_MTases"/>
    <property type="match status" value="1"/>
</dbReference>
<feature type="region of interest" description="Disordered" evidence="6">
    <location>
        <begin position="248"/>
        <end position="271"/>
    </location>
</feature>
<proteinExistence type="inferred from homology"/>
<name>A0A480AV39_9BURK</name>
<evidence type="ECO:0000313" key="7">
    <source>
        <dbReference type="EMBL" id="GCL65213.1"/>
    </source>
</evidence>
<dbReference type="AlphaFoldDB" id="A0A480AV39"/>
<sequence length="271" mass="28590">MPAGASIRPDEQARYNRLAATWWDARGPMRPLHVLNQLRQGKVQALAEAHFGRQPGAGLGGLRVLDVGCGAGLLCEPLARAGATVTGVDAAARSIAIARDHAAAGGLAIDYRAGEPAQALQSGEQFDVLLLLEVVEHVQDVPAFVRSALAHLAPGGLVVASTINRTWRSFLLAIVGAEWLLRLLPRGTHRWADFVTPAELASAMAAGGLCQQAITGLRYTPVLHRAHWCHSTAVNYLASYTARPATLPGSPRCGRRSGTGDPTTPASESLP</sequence>
<dbReference type="GO" id="GO:0032259">
    <property type="term" value="P:methylation"/>
    <property type="evidence" value="ECO:0007669"/>
    <property type="project" value="UniProtKB-KW"/>
</dbReference>
<comment type="similarity">
    <text evidence="5">Belongs to the methyltransferase superfamily. UbiG/COQ3 family.</text>
</comment>
<keyword evidence="2 5" id="KW-0808">Transferase</keyword>
<dbReference type="NCBIfam" id="TIGR01983">
    <property type="entry name" value="UbiG"/>
    <property type="match status" value="1"/>
</dbReference>
<dbReference type="Pfam" id="PF13489">
    <property type="entry name" value="Methyltransf_23"/>
    <property type="match status" value="1"/>
</dbReference>
<dbReference type="EC" id="2.1.1.222" evidence="5"/>
<evidence type="ECO:0000256" key="4">
    <source>
        <dbReference type="ARBA" id="ARBA00022691"/>
    </source>
</evidence>
<comment type="catalytic activity">
    <reaction evidence="5">
        <text>a 3-demethylubiquinol + S-adenosyl-L-methionine = a ubiquinol + S-adenosyl-L-homocysteine + H(+)</text>
        <dbReference type="Rhea" id="RHEA:44380"/>
        <dbReference type="Rhea" id="RHEA-COMP:9566"/>
        <dbReference type="Rhea" id="RHEA-COMP:10914"/>
        <dbReference type="ChEBI" id="CHEBI:15378"/>
        <dbReference type="ChEBI" id="CHEBI:17976"/>
        <dbReference type="ChEBI" id="CHEBI:57856"/>
        <dbReference type="ChEBI" id="CHEBI:59789"/>
        <dbReference type="ChEBI" id="CHEBI:84422"/>
        <dbReference type="EC" id="2.1.1.64"/>
    </reaction>
</comment>
<evidence type="ECO:0000256" key="5">
    <source>
        <dbReference type="HAMAP-Rule" id="MF_00472"/>
    </source>
</evidence>
<comment type="function">
    <text evidence="5">O-methyltransferase that catalyzes the 2 O-methylation steps in the ubiquinone biosynthetic pathway.</text>
</comment>
<feature type="binding site" evidence="5">
    <location>
        <position position="132"/>
    </location>
    <ligand>
        <name>S-adenosyl-L-methionine</name>
        <dbReference type="ChEBI" id="CHEBI:59789"/>
    </ligand>
</feature>
<dbReference type="EMBL" id="BJCL01000014">
    <property type="protein sequence ID" value="GCL65213.1"/>
    <property type="molecule type" value="Genomic_DNA"/>
</dbReference>
<dbReference type="PANTHER" id="PTHR43464:SF19">
    <property type="entry name" value="UBIQUINONE BIOSYNTHESIS O-METHYLTRANSFERASE, MITOCHONDRIAL"/>
    <property type="match status" value="1"/>
</dbReference>
<dbReference type="RefSeq" id="WP_137734927.1">
    <property type="nucleotide sequence ID" value="NZ_BJCL01000014.1"/>
</dbReference>
<evidence type="ECO:0000256" key="2">
    <source>
        <dbReference type="ARBA" id="ARBA00022679"/>
    </source>
</evidence>
<reference evidence="8" key="1">
    <citation type="submission" date="2019-03" db="EMBL/GenBank/DDBJ databases">
        <title>Aquabacterium pictum sp.nov., the first bacteriochlorophyll a-containing freshwater bacterium in the genus Aquabacterium of the class Betaproteobacteria.</title>
        <authorList>
            <person name="Hirose S."/>
            <person name="Tank M."/>
            <person name="Hara E."/>
            <person name="Tamaki H."/>
            <person name="Takaichi S."/>
            <person name="Haruta S."/>
            <person name="Hanada S."/>
        </authorList>
    </citation>
    <scope>NUCLEOTIDE SEQUENCE [LARGE SCALE GENOMIC DNA]</scope>
    <source>
        <strain evidence="8">W35</strain>
    </source>
</reference>
<dbReference type="GO" id="GO:0061542">
    <property type="term" value="F:3-demethylubiquinol 3-O-methyltransferase activity"/>
    <property type="evidence" value="ECO:0007669"/>
    <property type="project" value="UniProtKB-UniRule"/>
</dbReference>
<dbReference type="InterPro" id="IPR029063">
    <property type="entry name" value="SAM-dependent_MTases_sf"/>
</dbReference>
<dbReference type="EC" id="2.1.1.64" evidence="5"/>
<evidence type="ECO:0000256" key="6">
    <source>
        <dbReference type="SAM" id="MobiDB-lite"/>
    </source>
</evidence>
<accession>A0A480AV39</accession>
<dbReference type="Proteomes" id="UP000301751">
    <property type="component" value="Unassembled WGS sequence"/>
</dbReference>
<organism evidence="7 8">
    <name type="scientific">Pseudaquabacterium pictum</name>
    <dbReference type="NCBI Taxonomy" id="2315236"/>
    <lineage>
        <taxon>Bacteria</taxon>
        <taxon>Pseudomonadati</taxon>
        <taxon>Pseudomonadota</taxon>
        <taxon>Betaproteobacteria</taxon>
        <taxon>Burkholderiales</taxon>
        <taxon>Sphaerotilaceae</taxon>
        <taxon>Pseudaquabacterium</taxon>
    </lineage>
</organism>
<dbReference type="GO" id="GO:0010420">
    <property type="term" value="F:polyprenyldihydroxybenzoate methyltransferase activity"/>
    <property type="evidence" value="ECO:0007669"/>
    <property type="project" value="InterPro"/>
</dbReference>
<keyword evidence="7" id="KW-0830">Ubiquinone</keyword>
<comment type="pathway">
    <text evidence="5">Cofactor biosynthesis; ubiquinone biosynthesis.</text>
</comment>
<protein>
    <recommendedName>
        <fullName evidence="5">Ubiquinone biosynthesis O-methyltransferase</fullName>
    </recommendedName>
    <alternativeName>
        <fullName evidence="5">2-polyprenyl-6-hydroxyphenol methylase</fullName>
        <ecNumber evidence="5">2.1.1.222</ecNumber>
    </alternativeName>
    <alternativeName>
        <fullName evidence="5">3-demethylubiquinone 3-O-methyltransferase</fullName>
        <ecNumber evidence="5">2.1.1.64</ecNumber>
    </alternativeName>
</protein>
<feature type="binding site" evidence="5">
    <location>
        <position position="39"/>
    </location>
    <ligand>
        <name>S-adenosyl-L-methionine</name>
        <dbReference type="ChEBI" id="CHEBI:59789"/>
    </ligand>
</feature>
<keyword evidence="8" id="KW-1185">Reference proteome</keyword>
<comment type="caution">
    <text evidence="7">The sequence shown here is derived from an EMBL/GenBank/DDBJ whole genome shotgun (WGS) entry which is preliminary data.</text>
</comment>
<keyword evidence="3 5" id="KW-0831">Ubiquinone biosynthesis</keyword>
<dbReference type="InterPro" id="IPR010233">
    <property type="entry name" value="UbiG_MeTrfase"/>
</dbReference>
<dbReference type="SUPFAM" id="SSF53335">
    <property type="entry name" value="S-adenosyl-L-methionine-dependent methyltransferases"/>
    <property type="match status" value="1"/>
</dbReference>
<comment type="catalytic activity">
    <reaction evidence="5">
        <text>a 3-(all-trans-polyprenyl)benzene-1,2-diol + S-adenosyl-L-methionine = a 2-methoxy-6-(all-trans-polyprenyl)phenol + S-adenosyl-L-homocysteine + H(+)</text>
        <dbReference type="Rhea" id="RHEA:31411"/>
        <dbReference type="Rhea" id="RHEA-COMP:9550"/>
        <dbReference type="Rhea" id="RHEA-COMP:9551"/>
        <dbReference type="ChEBI" id="CHEBI:15378"/>
        <dbReference type="ChEBI" id="CHEBI:57856"/>
        <dbReference type="ChEBI" id="CHEBI:59789"/>
        <dbReference type="ChEBI" id="CHEBI:62729"/>
        <dbReference type="ChEBI" id="CHEBI:62731"/>
        <dbReference type="EC" id="2.1.1.222"/>
    </reaction>
</comment>
<gene>
    <name evidence="7" type="primary">ubiG_2</name>
    <name evidence="5" type="synonym">ubiG</name>
    <name evidence="7" type="ORF">AQPW35_42940</name>
</gene>
<keyword evidence="4 5" id="KW-0949">S-adenosyl-L-methionine</keyword>
<dbReference type="UniPathway" id="UPA00232"/>
<feature type="compositionally biased region" description="Polar residues" evidence="6">
    <location>
        <begin position="260"/>
        <end position="271"/>
    </location>
</feature>
<dbReference type="GO" id="GO:0102208">
    <property type="term" value="F:2-polyprenyl-6-hydroxyphenol methylase activity"/>
    <property type="evidence" value="ECO:0007669"/>
    <property type="project" value="UniProtKB-EC"/>
</dbReference>
<evidence type="ECO:0000256" key="1">
    <source>
        <dbReference type="ARBA" id="ARBA00022603"/>
    </source>
</evidence>
<keyword evidence="1 5" id="KW-0489">Methyltransferase</keyword>